<name>A0A7J9L6J1_GOSSC</name>
<evidence type="ECO:0000313" key="3">
    <source>
        <dbReference type="Proteomes" id="UP000593576"/>
    </source>
</evidence>
<reference evidence="2 3" key="1">
    <citation type="journal article" date="2019" name="Genome Biol. Evol.">
        <title>Insights into the evolution of the New World diploid cottons (Gossypium, subgenus Houzingenia) based on genome sequencing.</title>
        <authorList>
            <person name="Grover C.E."/>
            <person name="Arick M.A. 2nd"/>
            <person name="Thrash A."/>
            <person name="Conover J.L."/>
            <person name="Sanders W.S."/>
            <person name="Peterson D.G."/>
            <person name="Frelichowski J.E."/>
            <person name="Scheffler J.A."/>
            <person name="Scheffler B.E."/>
            <person name="Wendel J.F."/>
        </authorList>
    </citation>
    <scope>NUCLEOTIDE SEQUENCE [LARGE SCALE GENOMIC DNA]</scope>
    <source>
        <strain evidence="2">1</strain>
        <tissue evidence="2">Leaf</tissue>
    </source>
</reference>
<comment type="caution">
    <text evidence="2">The sequence shown here is derived from an EMBL/GenBank/DDBJ whole genome shotgun (WGS) entry which is preliminary data.</text>
</comment>
<organism evidence="2 3">
    <name type="scientific">Gossypium schwendimanii</name>
    <name type="common">Cotton</name>
    <dbReference type="NCBI Taxonomy" id="34291"/>
    <lineage>
        <taxon>Eukaryota</taxon>
        <taxon>Viridiplantae</taxon>
        <taxon>Streptophyta</taxon>
        <taxon>Embryophyta</taxon>
        <taxon>Tracheophyta</taxon>
        <taxon>Spermatophyta</taxon>
        <taxon>Magnoliopsida</taxon>
        <taxon>eudicotyledons</taxon>
        <taxon>Gunneridae</taxon>
        <taxon>Pentapetalae</taxon>
        <taxon>rosids</taxon>
        <taxon>malvids</taxon>
        <taxon>Malvales</taxon>
        <taxon>Malvaceae</taxon>
        <taxon>Malvoideae</taxon>
        <taxon>Gossypium</taxon>
    </lineage>
</organism>
<gene>
    <name evidence="2" type="ORF">Goshw_030127</name>
</gene>
<feature type="region of interest" description="Disordered" evidence="1">
    <location>
        <begin position="53"/>
        <end position="86"/>
    </location>
</feature>
<feature type="non-terminal residue" evidence="2">
    <location>
        <position position="1"/>
    </location>
</feature>
<dbReference type="EMBL" id="JABFAF010000004">
    <property type="protein sequence ID" value="MBA0854415.1"/>
    <property type="molecule type" value="Genomic_DNA"/>
</dbReference>
<dbReference type="AlphaFoldDB" id="A0A7J9L6J1"/>
<sequence>MTTVYGGTQRPTHIIAHGESPTQVLRTRASAFANMAWLMVGLRDPDHFAIQDANEAERGPSSVKSTRQENLKPISYFDNRHARSQV</sequence>
<proteinExistence type="predicted"/>
<protein>
    <submittedName>
        <fullName evidence="2">Uncharacterized protein</fullName>
    </submittedName>
</protein>
<evidence type="ECO:0000313" key="2">
    <source>
        <dbReference type="EMBL" id="MBA0854415.1"/>
    </source>
</evidence>
<evidence type="ECO:0000256" key="1">
    <source>
        <dbReference type="SAM" id="MobiDB-lite"/>
    </source>
</evidence>
<dbReference type="Proteomes" id="UP000593576">
    <property type="component" value="Unassembled WGS sequence"/>
</dbReference>
<keyword evidence="3" id="KW-1185">Reference proteome</keyword>
<accession>A0A7J9L6J1</accession>